<dbReference type="EMBL" id="PDCR01000011">
    <property type="protein sequence ID" value="PEG54649.1"/>
    <property type="molecule type" value="Genomic_DNA"/>
</dbReference>
<reference evidence="1 2" key="1">
    <citation type="submission" date="2017-10" db="EMBL/GenBank/DDBJ databases">
        <title>The new phylogeny of genus Mycobacterium.</title>
        <authorList>
            <person name="Tortoli E."/>
            <person name="Trovato A."/>
            <person name="Cirillo D.M."/>
        </authorList>
    </citation>
    <scope>NUCLEOTIDE SEQUENCE [LARGE SCALE GENOMIC DNA]</scope>
    <source>
        <strain evidence="1 2">IP141170001</strain>
    </source>
</reference>
<protein>
    <submittedName>
        <fullName evidence="1">Haloacid dehalogenase</fullName>
    </submittedName>
</protein>
<dbReference type="InterPro" id="IPR044999">
    <property type="entry name" value="CbbY-like"/>
</dbReference>
<sequence>MGHSGRVSIHEEKTRPTVGQFWWLGDEPDDPAACPLRAVIFDLDALADLDLDGHRVVYNAAFAALGLSLHWSVERYQQLLALSDERQRVTAELRKRCVGTECDVLVDLLVDEICATKEMMFEEIILDAGVTPRPGLHDLVMDAFVAHIPVSVVTDGRRSWAEPLVRQLVGDGVVESVVTADDLIGPDKFSHALGELGVGSHDALAITGSTAGLRAANAAGLATVLIETAAGGNRSAAAVRTGYAGVADPLRLASCRRLHARWWDQHSPSAA</sequence>
<dbReference type="InterPro" id="IPR023198">
    <property type="entry name" value="PGP-like_dom2"/>
</dbReference>
<dbReference type="InterPro" id="IPR023214">
    <property type="entry name" value="HAD_sf"/>
</dbReference>
<dbReference type="PANTHER" id="PTHR42896:SF2">
    <property type="entry name" value="CBBY-LIKE PROTEIN"/>
    <property type="match status" value="1"/>
</dbReference>
<evidence type="ECO:0000313" key="2">
    <source>
        <dbReference type="Proteomes" id="UP000220340"/>
    </source>
</evidence>
<comment type="caution">
    <text evidence="1">The sequence shown here is derived from an EMBL/GenBank/DDBJ whole genome shotgun (WGS) entry which is preliminary data.</text>
</comment>
<gene>
    <name evidence="1" type="ORF">CRI78_10740</name>
</gene>
<dbReference type="Proteomes" id="UP000220340">
    <property type="component" value="Unassembled WGS sequence"/>
</dbReference>
<dbReference type="AlphaFoldDB" id="A0A2A7NVL0"/>
<organism evidence="1 2">
    <name type="scientific">Mycolicibacterium diernhoferi</name>
    <dbReference type="NCBI Taxonomy" id="1801"/>
    <lineage>
        <taxon>Bacteria</taxon>
        <taxon>Bacillati</taxon>
        <taxon>Actinomycetota</taxon>
        <taxon>Actinomycetes</taxon>
        <taxon>Mycobacteriales</taxon>
        <taxon>Mycobacteriaceae</taxon>
        <taxon>Mycolicibacterium</taxon>
    </lineage>
</organism>
<proteinExistence type="predicted"/>
<dbReference type="Gene3D" id="3.40.50.1000">
    <property type="entry name" value="HAD superfamily/HAD-like"/>
    <property type="match status" value="1"/>
</dbReference>
<dbReference type="SUPFAM" id="SSF56784">
    <property type="entry name" value="HAD-like"/>
    <property type="match status" value="1"/>
</dbReference>
<dbReference type="Pfam" id="PF00702">
    <property type="entry name" value="Hydrolase"/>
    <property type="match status" value="1"/>
</dbReference>
<dbReference type="PANTHER" id="PTHR42896">
    <property type="entry name" value="XYLULOSE-1,5-BISPHOSPHATE (XUBP) PHOSPHATASE"/>
    <property type="match status" value="1"/>
</dbReference>
<evidence type="ECO:0000313" key="1">
    <source>
        <dbReference type="EMBL" id="PEG54649.1"/>
    </source>
</evidence>
<accession>A0A2A7NVL0</accession>
<dbReference type="OrthoDB" id="9812856at2"/>
<keyword evidence="2" id="KW-1185">Reference proteome</keyword>
<name>A0A2A7NVL0_9MYCO</name>
<dbReference type="Gene3D" id="1.10.150.240">
    <property type="entry name" value="Putative phosphatase, domain 2"/>
    <property type="match status" value="1"/>
</dbReference>
<dbReference type="InterPro" id="IPR036412">
    <property type="entry name" value="HAD-like_sf"/>
</dbReference>
<dbReference type="GO" id="GO:0016787">
    <property type="term" value="F:hydrolase activity"/>
    <property type="evidence" value="ECO:0007669"/>
    <property type="project" value="InterPro"/>
</dbReference>